<dbReference type="SUPFAM" id="SSF52540">
    <property type="entry name" value="P-loop containing nucleoside triphosphate hydrolases"/>
    <property type="match status" value="1"/>
</dbReference>
<sequence length="518" mass="58377">MCSAKYDSHTELLERIQSNGSIEAALSSILRGTEEAQSKISEMDRFLLQGTEYLKALKKSALDQITEKVMSADADLEQISRDISDAQRESVIRSESLHRLNALVGNMSRDDYVQFISLSIDDVMGKISSTNELLSSEISLMEVSKEKLDKLLLAKAALDTKLDSYRGSELYSSYTSLKSAYLMEGDDLHGEFSKRHEGLIQQRLSLKTEIDAIDRFIGLLESDISESGRFLSDTLVSEKIIALSSELGYSQESLSKLEANFRSLVENPGSSISALFSSLSEKKKELAEQLKSLSSGLLWLNILLAQLDDVLPFFKYRKAREEIDSNLGSLSKIQRLTVSLTKELREIELKLKERIDGFFYTDLITAIYSKIDPHPFFKTVSFECVFPEDDRPRLEVYLYEEGSSQPISPGLYFSSAQLNILSLSIFLAKALHIEHDGSPVRSILIDDPIHSMDSINVLSVIDLLRNISSKFDRQIILSTHDENFYELLKLKVPEDKFGTRFIKFKSFGVVQEDVMLAG</sequence>
<proteinExistence type="predicted"/>
<comment type="caution">
    <text evidence="2">The sequence shown here is derived from an EMBL/GenBank/DDBJ whole genome shotgun (WGS) entry which is preliminary data.</text>
</comment>
<dbReference type="InterPro" id="IPR027417">
    <property type="entry name" value="P-loop_NTPase"/>
</dbReference>
<organism evidence="2 3">
    <name type="scientific">Stutzerimonas kirkiae</name>
    <dbReference type="NCBI Taxonomy" id="2211392"/>
    <lineage>
        <taxon>Bacteria</taxon>
        <taxon>Pseudomonadati</taxon>
        <taxon>Pseudomonadota</taxon>
        <taxon>Gammaproteobacteria</taxon>
        <taxon>Pseudomonadales</taxon>
        <taxon>Pseudomonadaceae</taxon>
        <taxon>Stutzerimonas</taxon>
    </lineage>
</organism>
<dbReference type="PANTHER" id="PTHR32114:SF2">
    <property type="entry name" value="ABC TRANSPORTER ABCH.3"/>
    <property type="match status" value="1"/>
</dbReference>
<protein>
    <recommendedName>
        <fullName evidence="4">Exonuclease SbcC</fullName>
    </recommendedName>
</protein>
<dbReference type="Gene3D" id="3.40.50.300">
    <property type="entry name" value="P-loop containing nucleotide triphosphate hydrolases"/>
    <property type="match status" value="1"/>
</dbReference>
<evidence type="ECO:0000313" key="3">
    <source>
        <dbReference type="Proteomes" id="UP000292639"/>
    </source>
</evidence>
<dbReference type="EMBL" id="QJUP01000003">
    <property type="protein sequence ID" value="TBU98897.1"/>
    <property type="molecule type" value="Genomic_DNA"/>
</dbReference>
<dbReference type="Proteomes" id="UP000292639">
    <property type="component" value="Unassembled WGS sequence"/>
</dbReference>
<dbReference type="PANTHER" id="PTHR32114">
    <property type="entry name" value="ABC TRANSPORTER ABCH.3"/>
    <property type="match status" value="1"/>
</dbReference>
<keyword evidence="3" id="KW-1185">Reference proteome</keyword>
<accession>A0A4Q9RE11</accession>
<keyword evidence="1" id="KW-0175">Coiled coil</keyword>
<dbReference type="AlphaFoldDB" id="A0A4Q9RE11"/>
<gene>
    <name evidence="2" type="ORF">DNJ96_04095</name>
</gene>
<feature type="coiled-coil region" evidence="1">
    <location>
        <begin position="62"/>
        <end position="89"/>
    </location>
</feature>
<name>A0A4Q9RE11_9GAMM</name>
<evidence type="ECO:0000313" key="2">
    <source>
        <dbReference type="EMBL" id="TBU98897.1"/>
    </source>
</evidence>
<evidence type="ECO:0000256" key="1">
    <source>
        <dbReference type="SAM" id="Coils"/>
    </source>
</evidence>
<evidence type="ECO:0008006" key="4">
    <source>
        <dbReference type="Google" id="ProtNLM"/>
    </source>
</evidence>
<reference evidence="2 3" key="1">
    <citation type="submission" date="2018-06" db="EMBL/GenBank/DDBJ databases">
        <title>Three novel Pseudomonas species isolated from symptomatic oak.</title>
        <authorList>
            <person name="Bueno-Gonzalez V."/>
            <person name="Brady C."/>
        </authorList>
    </citation>
    <scope>NUCLEOTIDE SEQUENCE [LARGE SCALE GENOMIC DNA]</scope>
    <source>
        <strain evidence="2 3">P17C</strain>
    </source>
</reference>